<dbReference type="EMBL" id="QBMC01000018">
    <property type="protein sequence ID" value="PZO21754.1"/>
    <property type="molecule type" value="Genomic_DNA"/>
</dbReference>
<gene>
    <name evidence="7" type="ORF">DCF25_04645</name>
</gene>
<dbReference type="SMART" id="SM00388">
    <property type="entry name" value="HisKA"/>
    <property type="match status" value="1"/>
</dbReference>
<evidence type="ECO:0000313" key="8">
    <source>
        <dbReference type="Proteomes" id="UP000249354"/>
    </source>
</evidence>
<evidence type="ECO:0000313" key="7">
    <source>
        <dbReference type="EMBL" id="PZO21754.1"/>
    </source>
</evidence>
<organism evidence="7 8">
    <name type="scientific">Leptolyngbya foveolarum</name>
    <dbReference type="NCBI Taxonomy" id="47253"/>
    <lineage>
        <taxon>Bacteria</taxon>
        <taxon>Bacillati</taxon>
        <taxon>Cyanobacteriota</taxon>
        <taxon>Cyanophyceae</taxon>
        <taxon>Leptolyngbyales</taxon>
        <taxon>Leptolyngbyaceae</taxon>
        <taxon>Leptolyngbya group</taxon>
        <taxon>Leptolyngbya</taxon>
    </lineage>
</organism>
<dbReference type="AlphaFoldDB" id="A0A2W4UNN3"/>
<reference evidence="8" key="1">
    <citation type="submission" date="2018-04" db="EMBL/GenBank/DDBJ databases">
        <authorList>
            <person name="Cornet L."/>
        </authorList>
    </citation>
    <scope>NUCLEOTIDE SEQUENCE [LARGE SCALE GENOMIC DNA]</scope>
</reference>
<evidence type="ECO:0000259" key="6">
    <source>
        <dbReference type="SMART" id="SM00388"/>
    </source>
</evidence>
<dbReference type="Gene3D" id="1.10.287.130">
    <property type="match status" value="1"/>
</dbReference>
<keyword evidence="3" id="KW-0597">Phosphoprotein</keyword>
<dbReference type="Pfam" id="PF00512">
    <property type="entry name" value="HisKA"/>
    <property type="match status" value="1"/>
</dbReference>
<accession>A0A2W4UNN3</accession>
<evidence type="ECO:0000256" key="4">
    <source>
        <dbReference type="ARBA" id="ARBA00023012"/>
    </source>
</evidence>
<comment type="caution">
    <text evidence="7">The sequence shown here is derived from an EMBL/GenBank/DDBJ whole genome shotgun (WGS) entry which is preliminary data.</text>
</comment>
<reference evidence="7 8" key="2">
    <citation type="submission" date="2018-06" db="EMBL/GenBank/DDBJ databases">
        <title>Metagenomic assembly of (sub)arctic Cyanobacteria and their associated microbiome from non-axenic cultures.</title>
        <authorList>
            <person name="Baurain D."/>
        </authorList>
    </citation>
    <scope>NUCLEOTIDE SEQUENCE [LARGE SCALE GENOMIC DNA]</scope>
    <source>
        <strain evidence="7">ULC129bin1</strain>
    </source>
</reference>
<proteinExistence type="predicted"/>
<comment type="catalytic activity">
    <reaction evidence="1">
        <text>ATP + protein L-histidine = ADP + protein N-phospho-L-histidine.</text>
        <dbReference type="EC" id="2.7.13.3"/>
    </reaction>
</comment>
<dbReference type="InterPro" id="IPR003661">
    <property type="entry name" value="HisK_dim/P_dom"/>
</dbReference>
<dbReference type="EC" id="2.7.13.3" evidence="2"/>
<dbReference type="GO" id="GO:0000155">
    <property type="term" value="F:phosphorelay sensor kinase activity"/>
    <property type="evidence" value="ECO:0007669"/>
    <property type="project" value="InterPro"/>
</dbReference>
<dbReference type="Proteomes" id="UP000249354">
    <property type="component" value="Unassembled WGS sequence"/>
</dbReference>
<feature type="domain" description="Signal transduction histidine kinase dimerisation/phosphoacceptor" evidence="6">
    <location>
        <begin position="43"/>
        <end position="109"/>
    </location>
</feature>
<dbReference type="SUPFAM" id="SSF47384">
    <property type="entry name" value="Homodimeric domain of signal transducing histidine kinase"/>
    <property type="match status" value="1"/>
</dbReference>
<name>A0A2W4UNN3_9CYAN</name>
<dbReference type="CDD" id="cd00082">
    <property type="entry name" value="HisKA"/>
    <property type="match status" value="1"/>
</dbReference>
<evidence type="ECO:0000256" key="2">
    <source>
        <dbReference type="ARBA" id="ARBA00012438"/>
    </source>
</evidence>
<keyword evidence="5" id="KW-0175">Coiled coil</keyword>
<dbReference type="InterPro" id="IPR036097">
    <property type="entry name" value="HisK_dim/P_sf"/>
</dbReference>
<sequence>MAQQLRESFDKLEKSKAELEVRVEERTTELKAAKESADSANNAKSDFLASMSHELRTLLNGILGYAQILQRSEALSEKGRKGIDIVYQCGNHLLNLIDDILDLFKIEARKMELYLRTSIFLLLLKASLKFVGCGQSKKALSLSTILINSYR</sequence>
<keyword evidence="4" id="KW-0902">Two-component regulatory system</keyword>
<evidence type="ECO:0000256" key="5">
    <source>
        <dbReference type="SAM" id="Coils"/>
    </source>
</evidence>
<feature type="coiled-coil region" evidence="5">
    <location>
        <begin position="2"/>
        <end position="43"/>
    </location>
</feature>
<evidence type="ECO:0000256" key="3">
    <source>
        <dbReference type="ARBA" id="ARBA00022553"/>
    </source>
</evidence>
<dbReference type="PANTHER" id="PTHR45339:SF1">
    <property type="entry name" value="HYBRID SIGNAL TRANSDUCTION HISTIDINE KINASE J"/>
    <property type="match status" value="1"/>
</dbReference>
<evidence type="ECO:0000256" key="1">
    <source>
        <dbReference type="ARBA" id="ARBA00000085"/>
    </source>
</evidence>
<dbReference type="PANTHER" id="PTHR45339">
    <property type="entry name" value="HYBRID SIGNAL TRANSDUCTION HISTIDINE KINASE J"/>
    <property type="match status" value="1"/>
</dbReference>
<protein>
    <recommendedName>
        <fullName evidence="2">histidine kinase</fullName>
        <ecNumber evidence="2">2.7.13.3</ecNumber>
    </recommendedName>
</protein>